<feature type="domain" description="Calcineurin-like phosphoesterase" evidence="3">
    <location>
        <begin position="33"/>
        <end position="221"/>
    </location>
</feature>
<name>D2VI72_NAEGR</name>
<dbReference type="Gene3D" id="3.60.21.10">
    <property type="match status" value="2"/>
</dbReference>
<dbReference type="InterPro" id="IPR029052">
    <property type="entry name" value="Metallo-depent_PP-like"/>
</dbReference>
<dbReference type="KEGG" id="ngr:NAEGRDRAFT_34284"/>
<dbReference type="GO" id="GO:0016787">
    <property type="term" value="F:hydrolase activity"/>
    <property type="evidence" value="ECO:0007669"/>
    <property type="project" value="UniProtKB-KW"/>
</dbReference>
<evidence type="ECO:0000256" key="1">
    <source>
        <dbReference type="ARBA" id="ARBA00022729"/>
    </source>
</evidence>
<dbReference type="InterPro" id="IPR051558">
    <property type="entry name" value="Metallophosphoesterase_PAP"/>
</dbReference>
<evidence type="ECO:0000256" key="2">
    <source>
        <dbReference type="ARBA" id="ARBA00022801"/>
    </source>
</evidence>
<keyword evidence="1" id="KW-0732">Signal</keyword>
<dbReference type="VEuPathDB" id="AmoebaDB:NAEGRDRAFT_34284"/>
<dbReference type="OrthoDB" id="411211at2759"/>
<dbReference type="EMBL" id="GG738873">
    <property type="protein sequence ID" value="EFC43546.1"/>
    <property type="molecule type" value="Genomic_DNA"/>
</dbReference>
<dbReference type="GeneID" id="8853426"/>
<dbReference type="AlphaFoldDB" id="D2VI72"/>
<gene>
    <name evidence="4" type="ORF">NAEGRDRAFT_34284</name>
</gene>
<dbReference type="InterPro" id="IPR004843">
    <property type="entry name" value="Calcineurin-like_PHP"/>
</dbReference>
<protein>
    <submittedName>
        <fullName evidence="4">Predicted protein</fullName>
    </submittedName>
</protein>
<dbReference type="RefSeq" id="XP_002676290.1">
    <property type="nucleotide sequence ID" value="XM_002676244.1"/>
</dbReference>
<reference evidence="4 5" key="1">
    <citation type="journal article" date="2010" name="Cell">
        <title>The genome of Naegleria gruberi illuminates early eukaryotic versatility.</title>
        <authorList>
            <person name="Fritz-Laylin L.K."/>
            <person name="Prochnik S.E."/>
            <person name="Ginger M.L."/>
            <person name="Dacks J.B."/>
            <person name="Carpenter M.L."/>
            <person name="Field M.C."/>
            <person name="Kuo A."/>
            <person name="Paredez A."/>
            <person name="Chapman J."/>
            <person name="Pham J."/>
            <person name="Shu S."/>
            <person name="Neupane R."/>
            <person name="Cipriano M."/>
            <person name="Mancuso J."/>
            <person name="Tu H."/>
            <person name="Salamov A."/>
            <person name="Lindquist E."/>
            <person name="Shapiro H."/>
            <person name="Lucas S."/>
            <person name="Grigoriev I.V."/>
            <person name="Cande W.Z."/>
            <person name="Fulton C."/>
            <person name="Rokhsar D.S."/>
            <person name="Dawson S.C."/>
        </authorList>
    </citation>
    <scope>NUCLEOTIDE SEQUENCE [LARGE SCALE GENOMIC DNA]</scope>
    <source>
        <strain evidence="4 5">NEG-M</strain>
    </source>
</reference>
<evidence type="ECO:0000313" key="4">
    <source>
        <dbReference type="EMBL" id="EFC43546.1"/>
    </source>
</evidence>
<dbReference type="PANTHER" id="PTHR10161">
    <property type="entry name" value="TARTRATE-RESISTANT ACID PHOSPHATASE TYPE 5"/>
    <property type="match status" value="1"/>
</dbReference>
<evidence type="ECO:0000259" key="3">
    <source>
        <dbReference type="Pfam" id="PF00149"/>
    </source>
</evidence>
<evidence type="ECO:0000313" key="5">
    <source>
        <dbReference type="Proteomes" id="UP000006671"/>
    </source>
</evidence>
<dbReference type="Proteomes" id="UP000006671">
    <property type="component" value="Unassembled WGS sequence"/>
</dbReference>
<dbReference type="STRING" id="5762.D2VI72"/>
<dbReference type="PANTHER" id="PTHR10161:SF14">
    <property type="entry name" value="TARTRATE-RESISTANT ACID PHOSPHATASE TYPE 5"/>
    <property type="match status" value="1"/>
</dbReference>
<dbReference type="SUPFAM" id="SSF56300">
    <property type="entry name" value="Metallo-dependent phosphatases"/>
    <property type="match status" value="1"/>
</dbReference>
<keyword evidence="2" id="KW-0378">Hydrolase</keyword>
<dbReference type="eggNOG" id="KOG2679">
    <property type="taxonomic scope" value="Eukaryota"/>
</dbReference>
<dbReference type="InParanoid" id="D2VI72"/>
<accession>D2VI72</accession>
<organism evidence="5">
    <name type="scientific">Naegleria gruberi</name>
    <name type="common">Amoeba</name>
    <dbReference type="NCBI Taxonomy" id="5762"/>
    <lineage>
        <taxon>Eukaryota</taxon>
        <taxon>Discoba</taxon>
        <taxon>Heterolobosea</taxon>
        <taxon>Tetramitia</taxon>
        <taxon>Eutetramitia</taxon>
        <taxon>Vahlkampfiidae</taxon>
        <taxon>Naegleria</taxon>
    </lineage>
</organism>
<keyword evidence="5" id="KW-1185">Reference proteome</keyword>
<dbReference type="Pfam" id="PF00149">
    <property type="entry name" value="Metallophos"/>
    <property type="match status" value="1"/>
</dbReference>
<sequence length="293" mass="34395">MDQFKIGIYSVVSSNDKNDWHLKYSSKSDEKFLKFIVFGDWGRKGAFNQSHVAEQMGYYCQNFGCDFAISTGDNFYQEGVKSVDDPLFKESFENVYKHESLQKIPFLSVLGNHVGNFDFRVQFLFFDTNPFIHKYYTHPKMNKEALHKTRDIRAQKKYMETNVNEFATDDKKSDIPLWKIAIGHHPFYSASTHGDNENLIEHLLPFLRKNDIRYYFSGHDHSIQYLKPYDTLNHFISGAGSAVRFDVSNHHPYLKKFQQESGFIYIRLSSNIMELSFVNLFGRVTERIKIPRE</sequence>
<proteinExistence type="predicted"/>